<dbReference type="Proteomes" id="UP000266723">
    <property type="component" value="Unassembled WGS sequence"/>
</dbReference>
<keyword evidence="1" id="KW-0472">Membrane</keyword>
<protein>
    <submittedName>
        <fullName evidence="2">Uncharacterized protein</fullName>
    </submittedName>
</protein>
<reference evidence="2 3" key="1">
    <citation type="journal article" date="2020" name="BMC Genomics">
        <title>Intraspecific diversification of the crop wild relative Brassica cretica Lam. using demographic model selection.</title>
        <authorList>
            <person name="Kioukis A."/>
            <person name="Michalopoulou V.A."/>
            <person name="Briers L."/>
            <person name="Pirintsos S."/>
            <person name="Studholme D.J."/>
            <person name="Pavlidis P."/>
            <person name="Sarris P.F."/>
        </authorList>
    </citation>
    <scope>NUCLEOTIDE SEQUENCE [LARGE SCALE GENOMIC DNA]</scope>
    <source>
        <strain evidence="3">cv. PFS-1207/04</strain>
    </source>
</reference>
<comment type="caution">
    <text evidence="2">The sequence shown here is derived from an EMBL/GenBank/DDBJ whole genome shotgun (WGS) entry which is preliminary data.</text>
</comment>
<organism evidence="2 3">
    <name type="scientific">Brassica cretica</name>
    <name type="common">Mustard</name>
    <dbReference type="NCBI Taxonomy" id="69181"/>
    <lineage>
        <taxon>Eukaryota</taxon>
        <taxon>Viridiplantae</taxon>
        <taxon>Streptophyta</taxon>
        <taxon>Embryophyta</taxon>
        <taxon>Tracheophyta</taxon>
        <taxon>Spermatophyta</taxon>
        <taxon>Magnoliopsida</taxon>
        <taxon>eudicotyledons</taxon>
        <taxon>Gunneridae</taxon>
        <taxon>Pentapetalae</taxon>
        <taxon>rosids</taxon>
        <taxon>malvids</taxon>
        <taxon>Brassicales</taxon>
        <taxon>Brassicaceae</taxon>
        <taxon>Brassiceae</taxon>
        <taxon>Brassica</taxon>
    </lineage>
</organism>
<proteinExistence type="predicted"/>
<keyword evidence="1" id="KW-1133">Transmembrane helix</keyword>
<gene>
    <name evidence="2" type="ORF">DY000_02018326</name>
</gene>
<keyword evidence="1" id="KW-0812">Transmembrane</keyword>
<evidence type="ECO:0000313" key="3">
    <source>
        <dbReference type="Proteomes" id="UP000266723"/>
    </source>
</evidence>
<dbReference type="EMBL" id="QGKV02000759">
    <property type="protein sequence ID" value="KAF3561220.1"/>
    <property type="molecule type" value="Genomic_DNA"/>
</dbReference>
<accession>A0ABQ7CNG1</accession>
<feature type="transmembrane region" description="Helical" evidence="1">
    <location>
        <begin position="39"/>
        <end position="57"/>
    </location>
</feature>
<keyword evidence="3" id="KW-1185">Reference proteome</keyword>
<evidence type="ECO:0000256" key="1">
    <source>
        <dbReference type="SAM" id="Phobius"/>
    </source>
</evidence>
<name>A0ABQ7CNG1_BRACR</name>
<feature type="transmembrane region" description="Helical" evidence="1">
    <location>
        <begin position="12"/>
        <end position="33"/>
    </location>
</feature>
<evidence type="ECO:0000313" key="2">
    <source>
        <dbReference type="EMBL" id="KAF3561220.1"/>
    </source>
</evidence>
<sequence>MQETDSFKSVTTVSGNFGMCFILLITSIGDVLHSKLLKGNFGMCFILLITSIGDVLHSKLLKGKRAEILVQRAFPDEFTWLTTIMWIYEIVLKHAYYKDQA</sequence>